<dbReference type="AlphaFoldDB" id="A0A0A5G792"/>
<evidence type="ECO:0000256" key="3">
    <source>
        <dbReference type="ARBA" id="ARBA00022722"/>
    </source>
</evidence>
<dbReference type="GO" id="GO:0006281">
    <property type="term" value="P:DNA repair"/>
    <property type="evidence" value="ECO:0007669"/>
    <property type="project" value="InterPro"/>
</dbReference>
<keyword evidence="5" id="KW-0269">Exonuclease</keyword>
<dbReference type="RefSeq" id="WP_036831165.1">
    <property type="nucleotide sequence ID" value="NZ_AVPG01000001.1"/>
</dbReference>
<dbReference type="SUPFAM" id="SSF64182">
    <property type="entry name" value="DHH phosphoesterases"/>
    <property type="match status" value="1"/>
</dbReference>
<gene>
    <name evidence="11" type="ORF">N784_01225</name>
</gene>
<evidence type="ECO:0000259" key="8">
    <source>
        <dbReference type="Pfam" id="PF02272"/>
    </source>
</evidence>
<protein>
    <recommendedName>
        <fullName evidence="2">Single-stranded-DNA-specific exonuclease RecJ</fullName>
    </recommendedName>
</protein>
<dbReference type="Pfam" id="PF01368">
    <property type="entry name" value="DHH"/>
    <property type="match status" value="1"/>
</dbReference>
<proteinExistence type="inferred from homology"/>
<dbReference type="GO" id="GO:0003676">
    <property type="term" value="F:nucleic acid binding"/>
    <property type="evidence" value="ECO:0007669"/>
    <property type="project" value="InterPro"/>
</dbReference>
<dbReference type="eggNOG" id="COG0608">
    <property type="taxonomic scope" value="Bacteria"/>
</dbReference>
<dbReference type="Pfam" id="PF10141">
    <property type="entry name" value="ssDNA-exonuc_C"/>
    <property type="match status" value="1"/>
</dbReference>
<keyword evidence="4" id="KW-0378">Hydrolase</keyword>
<dbReference type="PANTHER" id="PTHR30255:SF2">
    <property type="entry name" value="SINGLE-STRANDED-DNA-SPECIFIC EXONUCLEASE RECJ"/>
    <property type="match status" value="1"/>
</dbReference>
<comment type="similarity">
    <text evidence="1">Belongs to the RecJ family.</text>
</comment>
<evidence type="ECO:0000259" key="10">
    <source>
        <dbReference type="Pfam" id="PF17768"/>
    </source>
</evidence>
<dbReference type="InterPro" id="IPR003156">
    <property type="entry name" value="DHHA1_dom"/>
</dbReference>
<evidence type="ECO:0000313" key="11">
    <source>
        <dbReference type="EMBL" id="KGX88986.1"/>
    </source>
</evidence>
<dbReference type="STRING" id="1385512.N784_01225"/>
<dbReference type="Pfam" id="PF17768">
    <property type="entry name" value="RecJ_OB"/>
    <property type="match status" value="1"/>
</dbReference>
<dbReference type="InterPro" id="IPR038763">
    <property type="entry name" value="DHH_sf"/>
</dbReference>
<name>A0A0A5G792_9BACI</name>
<dbReference type="GO" id="GO:0008409">
    <property type="term" value="F:5'-3' exonuclease activity"/>
    <property type="evidence" value="ECO:0007669"/>
    <property type="project" value="InterPro"/>
</dbReference>
<evidence type="ECO:0000259" key="7">
    <source>
        <dbReference type="Pfam" id="PF01368"/>
    </source>
</evidence>
<sequence length="783" mass="88718">MLPSKAKWNFINMNDNSFLIDDTLSSLTNQLLYQRKIETKEEAKHFLHPQLEQLHDPLSMHDMKKAVERVRDAVAKQQRILVFGDYDADGVSSTAVLVETLREMGAIVDYYIPNRFTEGYGPNEAAFRQAKEHGVQLIITVDTGIAAHHEANVAEQLGMDLIITDHHEVQETLPNAYAVVHPKCSSDYPFQELAGVGVAFKLAHALLEQFPKHLLDLVAIGTIADLVPLIGENRVLAYYGLQALTRSIRPGVQQLKEVCGIEGHMTEDDVGFSIGPRLNAVGRLQDAAPAVELLLTEENEEAAYLANQINALNEERKQIVADIAEEAEAMLQVAGTELPPVIVVAKEGWNQGVLGIVASRLVNRYDRPVIALTVDQEANIAKGSARSIEAFDLFTNCMEVRDLFTHFGGHAQAAGMTLPIENVDLLRDKLCEQADLQLTAEDFRQTLRIDSSLLLKDVCLQTIEEINALAPFGMGNPKPLFCLESYAPVEMRQLGSKLNHLKLKLREEDHELDAIGFGLGDLYPRISPHSPISIVGELSINEWNGRKKPQIMMRDVKVANRQLFDYRGNRHLQKVMKDVPTHNGIAIFFQPMTEKDDWVFEHVDAWEILDDDMVEEIPLEQVDHLILMDLPPSLHRLSIVLQKMTPHNIYACYYTEEAAFLNTVPTREHFKWFYGMLMKRKQFHLDREGPKLAQYKGWTYDTVKFIANVFSELEFVKIENGLITLHANPTKKDLTASTLYQSKQQHLHVEQTLYFSTYKQLKQWFDEQINGVFPLKEEVINES</sequence>
<dbReference type="Gene3D" id="3.90.1640.30">
    <property type="match status" value="1"/>
</dbReference>
<evidence type="ECO:0000256" key="4">
    <source>
        <dbReference type="ARBA" id="ARBA00022801"/>
    </source>
</evidence>
<evidence type="ECO:0000259" key="9">
    <source>
        <dbReference type="Pfam" id="PF10141"/>
    </source>
</evidence>
<keyword evidence="6" id="KW-0175">Coiled coil</keyword>
<dbReference type="InterPro" id="IPR001667">
    <property type="entry name" value="DDH_dom"/>
</dbReference>
<evidence type="ECO:0000313" key="12">
    <source>
        <dbReference type="Proteomes" id="UP000030401"/>
    </source>
</evidence>
<dbReference type="EMBL" id="AVPG01000001">
    <property type="protein sequence ID" value="KGX88986.1"/>
    <property type="molecule type" value="Genomic_DNA"/>
</dbReference>
<dbReference type="InterPro" id="IPR041122">
    <property type="entry name" value="RecJ_OB"/>
</dbReference>
<keyword evidence="3" id="KW-0540">Nuclease</keyword>
<dbReference type="Gene3D" id="3.10.310.30">
    <property type="match status" value="1"/>
</dbReference>
<dbReference type="InterPro" id="IPR004610">
    <property type="entry name" value="RecJ"/>
</dbReference>
<dbReference type="InterPro" id="IPR051673">
    <property type="entry name" value="SSDNA_exonuclease_RecJ"/>
</dbReference>
<dbReference type="Pfam" id="PF02272">
    <property type="entry name" value="DHHA1"/>
    <property type="match status" value="1"/>
</dbReference>
<accession>A0A0A5G792</accession>
<evidence type="ECO:0000256" key="1">
    <source>
        <dbReference type="ARBA" id="ARBA00005915"/>
    </source>
</evidence>
<dbReference type="Proteomes" id="UP000030401">
    <property type="component" value="Unassembled WGS sequence"/>
</dbReference>
<feature type="coiled-coil region" evidence="6">
    <location>
        <begin position="295"/>
        <end position="329"/>
    </location>
</feature>
<organism evidence="11 12">
    <name type="scientific">Pontibacillus litoralis JSM 072002</name>
    <dbReference type="NCBI Taxonomy" id="1385512"/>
    <lineage>
        <taxon>Bacteria</taxon>
        <taxon>Bacillati</taxon>
        <taxon>Bacillota</taxon>
        <taxon>Bacilli</taxon>
        <taxon>Bacillales</taxon>
        <taxon>Bacillaceae</taxon>
        <taxon>Pontibacillus</taxon>
    </lineage>
</organism>
<evidence type="ECO:0000256" key="5">
    <source>
        <dbReference type="ARBA" id="ARBA00022839"/>
    </source>
</evidence>
<comment type="caution">
    <text evidence="11">The sequence shown here is derived from an EMBL/GenBank/DDBJ whole genome shotgun (WGS) entry which is preliminary data.</text>
</comment>
<dbReference type="PANTHER" id="PTHR30255">
    <property type="entry name" value="SINGLE-STRANDED-DNA-SPECIFIC EXONUCLEASE RECJ"/>
    <property type="match status" value="1"/>
</dbReference>
<dbReference type="NCBIfam" id="TIGR00644">
    <property type="entry name" value="recJ"/>
    <property type="match status" value="1"/>
</dbReference>
<feature type="domain" description="Single-stranded-DNA-specific exonuclease RecJ C-terminal" evidence="9">
    <location>
        <begin position="562"/>
        <end position="765"/>
    </location>
</feature>
<feature type="domain" description="DDH" evidence="7">
    <location>
        <begin position="79"/>
        <end position="222"/>
    </location>
</feature>
<evidence type="ECO:0000256" key="6">
    <source>
        <dbReference type="SAM" id="Coils"/>
    </source>
</evidence>
<dbReference type="InterPro" id="IPR018779">
    <property type="entry name" value="RecJ_C"/>
</dbReference>
<keyword evidence="12" id="KW-1185">Reference proteome</keyword>
<reference evidence="11 12" key="1">
    <citation type="submission" date="2013-08" db="EMBL/GenBank/DDBJ databases">
        <authorList>
            <person name="Huang J."/>
            <person name="Wang G."/>
        </authorList>
    </citation>
    <scope>NUCLEOTIDE SEQUENCE [LARGE SCALE GENOMIC DNA]</scope>
    <source>
        <strain evidence="11 12">JSM 072002</strain>
    </source>
</reference>
<dbReference type="GO" id="GO:0006310">
    <property type="term" value="P:DNA recombination"/>
    <property type="evidence" value="ECO:0007669"/>
    <property type="project" value="InterPro"/>
</dbReference>
<dbReference type="OrthoDB" id="9809852at2"/>
<feature type="domain" description="RecJ OB" evidence="10">
    <location>
        <begin position="449"/>
        <end position="555"/>
    </location>
</feature>
<evidence type="ECO:0000256" key="2">
    <source>
        <dbReference type="ARBA" id="ARBA00019841"/>
    </source>
</evidence>
<feature type="domain" description="DHHA1" evidence="8">
    <location>
        <begin position="340"/>
        <end position="432"/>
    </location>
</feature>